<gene>
    <name evidence="1" type="ORF">METZ01_LOCUS259195</name>
</gene>
<dbReference type="AlphaFoldDB" id="A0A382J683"/>
<dbReference type="EMBL" id="UINC01071442">
    <property type="protein sequence ID" value="SVC06341.1"/>
    <property type="molecule type" value="Genomic_DNA"/>
</dbReference>
<protein>
    <submittedName>
        <fullName evidence="1">Uncharacterized protein</fullName>
    </submittedName>
</protein>
<sequence>QVKFDTIARDEDGKVQIGIRHGIFGKTLGYGEVNIVFDDKRVARLSYISEYQSFIDYINERTG</sequence>
<reference evidence="1" key="1">
    <citation type="submission" date="2018-05" db="EMBL/GenBank/DDBJ databases">
        <authorList>
            <person name="Lanie J.A."/>
            <person name="Ng W.-L."/>
            <person name="Kazmierczak K.M."/>
            <person name="Andrzejewski T.M."/>
            <person name="Davidsen T.M."/>
            <person name="Wayne K.J."/>
            <person name="Tettelin H."/>
            <person name="Glass J.I."/>
            <person name="Rusch D."/>
            <person name="Podicherti R."/>
            <person name="Tsui H.-C.T."/>
            <person name="Winkler M.E."/>
        </authorList>
    </citation>
    <scope>NUCLEOTIDE SEQUENCE</scope>
</reference>
<evidence type="ECO:0000313" key="1">
    <source>
        <dbReference type="EMBL" id="SVC06341.1"/>
    </source>
</evidence>
<proteinExistence type="predicted"/>
<name>A0A382J683_9ZZZZ</name>
<organism evidence="1">
    <name type="scientific">marine metagenome</name>
    <dbReference type="NCBI Taxonomy" id="408172"/>
    <lineage>
        <taxon>unclassified sequences</taxon>
        <taxon>metagenomes</taxon>
        <taxon>ecological metagenomes</taxon>
    </lineage>
</organism>
<feature type="non-terminal residue" evidence="1">
    <location>
        <position position="1"/>
    </location>
</feature>
<accession>A0A382J683</accession>